<proteinExistence type="predicted"/>
<dbReference type="AlphaFoldDB" id="A0A915HHN8"/>
<feature type="chain" id="PRO_5038103288" evidence="1">
    <location>
        <begin position="30"/>
        <end position="117"/>
    </location>
</feature>
<name>A0A915HHN8_ROMCU</name>
<evidence type="ECO:0000313" key="2">
    <source>
        <dbReference type="Proteomes" id="UP000887565"/>
    </source>
</evidence>
<keyword evidence="2" id="KW-1185">Reference proteome</keyword>
<evidence type="ECO:0000313" key="3">
    <source>
        <dbReference type="WBParaSite" id="nRc.2.0.1.t01517-RA"/>
    </source>
</evidence>
<dbReference type="WBParaSite" id="nRc.2.0.1.t01517-RA">
    <property type="protein sequence ID" value="nRc.2.0.1.t01517-RA"/>
    <property type="gene ID" value="nRc.2.0.1.g01517"/>
</dbReference>
<protein>
    <submittedName>
        <fullName evidence="3">Uncharacterized protein</fullName>
    </submittedName>
</protein>
<accession>A0A915HHN8</accession>
<feature type="signal peptide" evidence="1">
    <location>
        <begin position="1"/>
        <end position="29"/>
    </location>
</feature>
<sequence>MQQPAVAAIAMQAAAVIVVAVPQTQPAAAQQVAMFISTKKNLDLDKTTENFLNKYPPSTMHIRLLDLKRADSVIFHIQHCDSFLCKVITFVEFLVVENPFQQHENALVHIRDIFLCK</sequence>
<reference evidence="3" key="1">
    <citation type="submission" date="2022-11" db="UniProtKB">
        <authorList>
            <consortium name="WormBaseParasite"/>
        </authorList>
    </citation>
    <scope>IDENTIFICATION</scope>
</reference>
<evidence type="ECO:0000256" key="1">
    <source>
        <dbReference type="SAM" id="SignalP"/>
    </source>
</evidence>
<keyword evidence="1" id="KW-0732">Signal</keyword>
<organism evidence="2 3">
    <name type="scientific">Romanomermis culicivorax</name>
    <name type="common">Nematode worm</name>
    <dbReference type="NCBI Taxonomy" id="13658"/>
    <lineage>
        <taxon>Eukaryota</taxon>
        <taxon>Metazoa</taxon>
        <taxon>Ecdysozoa</taxon>
        <taxon>Nematoda</taxon>
        <taxon>Enoplea</taxon>
        <taxon>Dorylaimia</taxon>
        <taxon>Mermithida</taxon>
        <taxon>Mermithoidea</taxon>
        <taxon>Mermithidae</taxon>
        <taxon>Romanomermis</taxon>
    </lineage>
</organism>
<dbReference type="Proteomes" id="UP000887565">
    <property type="component" value="Unplaced"/>
</dbReference>